<dbReference type="Pfam" id="PF05076">
    <property type="entry name" value="SUFU"/>
    <property type="match status" value="1"/>
</dbReference>
<dbReference type="InterPro" id="IPR012433">
    <property type="entry name" value="Imm11"/>
</dbReference>
<name>A0A250IV73_9BACT</name>
<evidence type="ECO:0000259" key="2">
    <source>
        <dbReference type="Pfam" id="PF07791"/>
    </source>
</evidence>
<proteinExistence type="predicted"/>
<dbReference type="InterPro" id="IPR037181">
    <property type="entry name" value="SUFU_N"/>
</dbReference>
<dbReference type="RefSeq" id="WP_095983829.1">
    <property type="nucleotide sequence ID" value="NZ_CP022098.1"/>
</dbReference>
<dbReference type="AlphaFoldDB" id="A0A250IV73"/>
<dbReference type="EMBL" id="CP022098">
    <property type="protein sequence ID" value="ATB35168.1"/>
    <property type="molecule type" value="Genomic_DNA"/>
</dbReference>
<dbReference type="Proteomes" id="UP000217257">
    <property type="component" value="Chromosome"/>
</dbReference>
<protein>
    <submittedName>
        <fullName evidence="3">Uncharacterized protein</fullName>
    </submittedName>
</protein>
<evidence type="ECO:0000313" key="4">
    <source>
        <dbReference type="Proteomes" id="UP000217257"/>
    </source>
</evidence>
<feature type="domain" description="Suppressor of fused-like" evidence="1">
    <location>
        <begin position="254"/>
        <end position="412"/>
    </location>
</feature>
<dbReference type="Pfam" id="PF07791">
    <property type="entry name" value="Imm11"/>
    <property type="match status" value="1"/>
</dbReference>
<gene>
    <name evidence="3" type="ORF">CYFUS_000580</name>
</gene>
<evidence type="ECO:0000259" key="1">
    <source>
        <dbReference type="Pfam" id="PF05076"/>
    </source>
</evidence>
<dbReference type="InterPro" id="IPR020941">
    <property type="entry name" value="SUFU-like_domain"/>
</dbReference>
<sequence>MPNRYFDLSDDVYVPGRWDLDTPTDAQGREVDDYVFTKGAPTTIEGRLRIPFRGGDGKALDYSEAGIGVPLVSARVAAVFAELAPRDVQLIPVDVEAHAEQFYILVCTRVVKCIDDEASDEVRYWKPEDGRPEKTGRYRSVIGMRIDPTKVGDAKVFRSWGWDVVLIISEDIKQALERVGATGAKFTEVTGPSTISAEERARDQKSRELFEQADTAREAAWRTLGSLDKEVFMPIAMSGAWPGHRQLWSVIRREAGRTLLVTHGLSDPFIERLEPSVGFGLELAMEVDAAVKDISKGWPLLLLNRVADEVAEHEHVRKRVKAGIFSMEVSGKGLPKSLVTEEGRVAVLLGVTSRTLPGHFSTPYGQVKLVTVKALLPSELAYLLEHGAEGQAELARRFAESGEEHLSRLRRKPVA</sequence>
<organism evidence="3 4">
    <name type="scientific">Cystobacter fuscus</name>
    <dbReference type="NCBI Taxonomy" id="43"/>
    <lineage>
        <taxon>Bacteria</taxon>
        <taxon>Pseudomonadati</taxon>
        <taxon>Myxococcota</taxon>
        <taxon>Myxococcia</taxon>
        <taxon>Myxococcales</taxon>
        <taxon>Cystobacterineae</taxon>
        <taxon>Archangiaceae</taxon>
        <taxon>Cystobacter</taxon>
    </lineage>
</organism>
<reference evidence="3 4" key="1">
    <citation type="submission" date="2017-06" db="EMBL/GenBank/DDBJ databases">
        <title>Sequencing and comparative analysis of myxobacterial genomes.</title>
        <authorList>
            <person name="Rupp O."/>
            <person name="Goesmann A."/>
            <person name="Sogaard-Andersen L."/>
        </authorList>
    </citation>
    <scope>NUCLEOTIDE SEQUENCE [LARGE SCALE GENOMIC DNA]</scope>
    <source>
        <strain evidence="3 4">DSM 52655</strain>
    </source>
</reference>
<dbReference type="KEGG" id="cfus:CYFUS_000580"/>
<dbReference type="SUPFAM" id="SSF103359">
    <property type="entry name" value="Suppressor of Fused, N-terminal domain"/>
    <property type="match status" value="1"/>
</dbReference>
<evidence type="ECO:0000313" key="3">
    <source>
        <dbReference type="EMBL" id="ATB35168.1"/>
    </source>
</evidence>
<feature type="domain" description="Immunity MXAN-0049 protein" evidence="2">
    <location>
        <begin position="31"/>
        <end position="189"/>
    </location>
</feature>
<accession>A0A250IV73</accession>